<evidence type="ECO:0000259" key="6">
    <source>
        <dbReference type="PROSITE" id="PS50002"/>
    </source>
</evidence>
<dbReference type="SUPFAM" id="SSF49265">
    <property type="entry name" value="Fibronectin type III"/>
    <property type="match status" value="1"/>
</dbReference>
<dbReference type="InterPro" id="IPR036028">
    <property type="entry name" value="SH3-like_dom_sf"/>
</dbReference>
<dbReference type="PROSITE" id="PS50853">
    <property type="entry name" value="FN3"/>
    <property type="match status" value="1"/>
</dbReference>
<dbReference type="EMBL" id="JACEFF010000127">
    <property type="protein sequence ID" value="KAH9643497.1"/>
    <property type="molecule type" value="Genomic_DNA"/>
</dbReference>
<dbReference type="PANTHER" id="PTHR14234">
    <property type="entry name" value="RIM BINDING PROTEIN-RELATED"/>
    <property type="match status" value="1"/>
</dbReference>
<feature type="domain" description="SH3" evidence="6">
    <location>
        <begin position="456"/>
        <end position="522"/>
    </location>
</feature>
<dbReference type="InterPro" id="IPR003961">
    <property type="entry name" value="FN3_dom"/>
</dbReference>
<organism evidence="8 9">
    <name type="scientific">Spodoptera exigua</name>
    <name type="common">Beet armyworm</name>
    <name type="synonym">Noctua fulgens</name>
    <dbReference type="NCBI Taxonomy" id="7107"/>
    <lineage>
        <taxon>Eukaryota</taxon>
        <taxon>Metazoa</taxon>
        <taxon>Ecdysozoa</taxon>
        <taxon>Arthropoda</taxon>
        <taxon>Hexapoda</taxon>
        <taxon>Insecta</taxon>
        <taxon>Pterygota</taxon>
        <taxon>Neoptera</taxon>
        <taxon>Endopterygota</taxon>
        <taxon>Lepidoptera</taxon>
        <taxon>Glossata</taxon>
        <taxon>Ditrysia</taxon>
        <taxon>Noctuoidea</taxon>
        <taxon>Noctuidae</taxon>
        <taxon>Amphipyrinae</taxon>
        <taxon>Spodoptera</taxon>
    </lineage>
</organism>
<evidence type="ECO:0000256" key="2">
    <source>
        <dbReference type="ARBA" id="ARBA00022443"/>
    </source>
</evidence>
<evidence type="ECO:0000256" key="3">
    <source>
        <dbReference type="PROSITE-ProRule" id="PRU00192"/>
    </source>
</evidence>
<dbReference type="InterPro" id="IPR001452">
    <property type="entry name" value="SH3_domain"/>
</dbReference>
<gene>
    <name evidence="8" type="ORF">HF086_015645</name>
</gene>
<dbReference type="AlphaFoldDB" id="A0A922MVI9"/>
<dbReference type="InterPro" id="IPR013783">
    <property type="entry name" value="Ig-like_fold"/>
</dbReference>
<dbReference type="GO" id="GO:0045202">
    <property type="term" value="C:synapse"/>
    <property type="evidence" value="ECO:0007669"/>
    <property type="project" value="GOC"/>
</dbReference>
<evidence type="ECO:0000256" key="1">
    <source>
        <dbReference type="ARBA" id="ARBA00010749"/>
    </source>
</evidence>
<evidence type="ECO:0000313" key="8">
    <source>
        <dbReference type="EMBL" id="KAH9643497.1"/>
    </source>
</evidence>
<protein>
    <recommendedName>
        <fullName evidence="10">RIMS-binding protein 2</fullName>
    </recommendedName>
</protein>
<feature type="domain" description="Fibronectin type-III" evidence="7">
    <location>
        <begin position="679"/>
        <end position="761"/>
    </location>
</feature>
<dbReference type="InterPro" id="IPR036116">
    <property type="entry name" value="FN3_sf"/>
</dbReference>
<dbReference type="SMART" id="SM00326">
    <property type="entry name" value="SH3"/>
    <property type="match status" value="1"/>
</dbReference>
<feature type="region of interest" description="Disordered" evidence="5">
    <location>
        <begin position="126"/>
        <end position="160"/>
    </location>
</feature>
<dbReference type="Gene3D" id="2.30.30.40">
    <property type="entry name" value="SH3 Domains"/>
    <property type="match status" value="1"/>
</dbReference>
<evidence type="ECO:0000256" key="5">
    <source>
        <dbReference type="SAM" id="MobiDB-lite"/>
    </source>
</evidence>
<feature type="compositionally biased region" description="Polar residues" evidence="5">
    <location>
        <begin position="128"/>
        <end position="140"/>
    </location>
</feature>
<dbReference type="InterPro" id="IPR040325">
    <property type="entry name" value="RIMBP1/2/3"/>
</dbReference>
<proteinExistence type="inferred from homology"/>
<dbReference type="GO" id="GO:0007274">
    <property type="term" value="P:neuromuscular synaptic transmission"/>
    <property type="evidence" value="ECO:0007669"/>
    <property type="project" value="TreeGrafter"/>
</dbReference>
<evidence type="ECO:0000256" key="4">
    <source>
        <dbReference type="SAM" id="Coils"/>
    </source>
</evidence>
<comment type="caution">
    <text evidence="8">The sequence shown here is derived from an EMBL/GenBank/DDBJ whole genome shotgun (WGS) entry which is preliminary data.</text>
</comment>
<keyword evidence="4" id="KW-0175">Coiled coil</keyword>
<evidence type="ECO:0000313" key="9">
    <source>
        <dbReference type="Proteomes" id="UP000814243"/>
    </source>
</evidence>
<dbReference type="SMART" id="SM00060">
    <property type="entry name" value="FN3"/>
    <property type="match status" value="2"/>
</dbReference>
<sequence>MSGYGTSMSGSGDTDALARRLRDAERARADAERAHADALAQLRAAQRSPIDQHNVEQLQSRARELEKKTVRCEELQLELSAALRARGQGGVTTWSNQSAQPASEIERIMAKIEQDNRILAELEHTRSTTHGIQSSGSNQALGEYHSPTPSPLPHSYGSSAGHAAICQSSTMPTLSSLHATGQFTAPSSNSVAYSMSAHNPTSYSNPVSAYSNTYGLPNTHQVTFTNPVTAPLVNNIGQISSTLAGLQSNLQNLTGNVTSLNLGTGMAPGMTGTISGSGLTSCLNNAQTNLSGGLTSTLGGLPSTLTSGLGNALSNLTGTQLGGLNTSLGATSAYGTGTGTYTNPLLSGGLGTNPMNIKLKPLDDIDLGISRYANTAGVGRVATPVTPHQPTWNLGLDSQFATDRLGLDSGFSHDRNQRAIARIMPNTGMDLEVRNSSHYMNGATETVDMLDIPGKGRCCVYIARFSYDPPEIESAEGELSISAGDYLLVWGPPDPNASMLDAELLDGRRGLVPANFVQRLIGDDLLEFHQAIVSTLRDVDEATTAISELSISRDVARLSEVAELSDGAEDDDNVPAPRQLTLERQLNKSVLIGWTAPEGVQQANIESYHVYVDGVLKTTVKASERTRALVEGVDSNRYHCILFFQKPHRISVRSVTVSRRTSRDAACTMVIGRDTANMGPTCVRASGVTCSQAVISWLPANSNHQHVVCVNNVEVRTVKPGVYRHTITGLSPSTQYRVTVRAKHLRAGPPQSGIPIEEAPGAYTDFRTLPKGLPDPPNEIMVCE</sequence>
<dbReference type="Proteomes" id="UP000814243">
    <property type="component" value="Unassembled WGS sequence"/>
</dbReference>
<evidence type="ECO:0008006" key="10">
    <source>
        <dbReference type="Google" id="ProtNLM"/>
    </source>
</evidence>
<feature type="coiled-coil region" evidence="4">
    <location>
        <begin position="14"/>
        <end position="125"/>
    </location>
</feature>
<evidence type="ECO:0000259" key="7">
    <source>
        <dbReference type="PROSITE" id="PS50853"/>
    </source>
</evidence>
<dbReference type="CDD" id="cd00063">
    <property type="entry name" value="FN3"/>
    <property type="match status" value="1"/>
</dbReference>
<dbReference type="Pfam" id="PF14604">
    <property type="entry name" value="SH3_9"/>
    <property type="match status" value="1"/>
</dbReference>
<keyword evidence="2 3" id="KW-0728">SH3 domain</keyword>
<accession>A0A922MVI9</accession>
<comment type="similarity">
    <text evidence="1">Belongs to the RIMBP family.</text>
</comment>
<dbReference type="PROSITE" id="PS50002">
    <property type="entry name" value="SH3"/>
    <property type="match status" value="1"/>
</dbReference>
<reference evidence="8" key="1">
    <citation type="journal article" date="2021" name="G3 (Bethesda)">
        <title>Genome and transcriptome analysis of the beet armyworm Spodoptera exigua reveals targets for pest control. .</title>
        <authorList>
            <person name="Simon S."/>
            <person name="Breeschoten T."/>
            <person name="Jansen H.J."/>
            <person name="Dirks R.P."/>
            <person name="Schranz M.E."/>
            <person name="Ros V.I.D."/>
        </authorList>
    </citation>
    <scope>NUCLEOTIDE SEQUENCE</scope>
    <source>
        <strain evidence="8">TB_SE_WUR_2020</strain>
    </source>
</reference>
<dbReference type="SUPFAM" id="SSF50044">
    <property type="entry name" value="SH3-domain"/>
    <property type="match status" value="1"/>
</dbReference>
<dbReference type="Gene3D" id="2.60.40.10">
    <property type="entry name" value="Immunoglobulins"/>
    <property type="match status" value="2"/>
</dbReference>
<dbReference type="PANTHER" id="PTHR14234:SF19">
    <property type="entry name" value="RIM-BINDING PROTEIN, ISOFORM F"/>
    <property type="match status" value="1"/>
</dbReference>
<name>A0A922MVI9_SPOEX</name>